<organism evidence="1 2">
    <name type="scientific">Myroides odoratus</name>
    <name type="common">Flavobacterium odoratum</name>
    <dbReference type="NCBI Taxonomy" id="256"/>
    <lineage>
        <taxon>Bacteria</taxon>
        <taxon>Pseudomonadati</taxon>
        <taxon>Bacteroidota</taxon>
        <taxon>Flavobacteriia</taxon>
        <taxon>Flavobacteriales</taxon>
        <taxon>Flavobacteriaceae</taxon>
        <taxon>Myroides</taxon>
    </lineage>
</organism>
<protein>
    <submittedName>
        <fullName evidence="1">Uncharacterized protein</fullName>
    </submittedName>
</protein>
<dbReference type="PROSITE" id="PS51257">
    <property type="entry name" value="PROKAR_LIPOPROTEIN"/>
    <property type="match status" value="1"/>
</dbReference>
<evidence type="ECO:0000313" key="2">
    <source>
        <dbReference type="Proteomes" id="UP000596202"/>
    </source>
</evidence>
<dbReference type="Proteomes" id="UP000596202">
    <property type="component" value="Chromosome"/>
</dbReference>
<accession>A0A9Q7E6U8</accession>
<dbReference type="RefSeq" id="WP_002985703.1">
    <property type="nucleotide sequence ID" value="NZ_CP068108.1"/>
</dbReference>
<gene>
    <name evidence="1" type="ORF">I6I88_10560</name>
</gene>
<dbReference type="AlphaFoldDB" id="A0A9Q7E6U8"/>
<dbReference type="GeneID" id="93528100"/>
<proteinExistence type="predicted"/>
<dbReference type="EMBL" id="CP068108">
    <property type="protein sequence ID" value="QQT98665.1"/>
    <property type="molecule type" value="Genomic_DNA"/>
</dbReference>
<reference evidence="1 2" key="1">
    <citation type="submission" date="2021-01" db="EMBL/GenBank/DDBJ databases">
        <title>FDA dAtabase for Regulatory Grade micrObial Sequences (FDA-ARGOS): Supporting development and validation of Infectious Disease Dx tests.</title>
        <authorList>
            <person name="Sproer C."/>
            <person name="Gronow S."/>
            <person name="Severitt S."/>
            <person name="Schroder I."/>
            <person name="Tallon L."/>
            <person name="Sadzewicz L."/>
            <person name="Zhao X."/>
            <person name="Boylan J."/>
            <person name="Ott S."/>
            <person name="Bowen H."/>
            <person name="Vavikolanu K."/>
            <person name="Mehta A."/>
            <person name="Aluvathingal J."/>
            <person name="Nadendla S."/>
            <person name="Lowell S."/>
            <person name="Myers T."/>
            <person name="Yan Y."/>
            <person name="Sichtig H."/>
        </authorList>
    </citation>
    <scope>NUCLEOTIDE SEQUENCE [LARGE SCALE GENOMIC DNA]</scope>
    <source>
        <strain evidence="1 2">FDAARGOS_1131</strain>
    </source>
</reference>
<name>A0A9Q7E6U8_MYROD</name>
<sequence>MKKNSILFCIVLLFMVGCSTDEEQGRPDQDRKLSEEAYRKKVSDMEIMFSNAGWSKDDENVYDYNDPSNRKAIEELNLKELEQFLQEFSSEEGLKNLDEELSIEKSKQYAREHNPQSMLEYTTRAESSYSVTGSHSSAIIGSSKSLVNFKIRDNERITFTSANATYSNNSVEFEQVNGHHIIPFTPNASQDYYDHKGGINVDCKVRAFGQAVTATMYARFNRRGEGSVESFRI</sequence>
<evidence type="ECO:0000313" key="1">
    <source>
        <dbReference type="EMBL" id="QQT98665.1"/>
    </source>
</evidence>